<gene>
    <name evidence="1" type="ORF">AVEN_122105_1</name>
    <name evidence="2" type="ORF">AVEN_169077_1</name>
</gene>
<evidence type="ECO:0000313" key="3">
    <source>
        <dbReference type="Proteomes" id="UP000499080"/>
    </source>
</evidence>
<protein>
    <submittedName>
        <fullName evidence="1">Uncharacterized protein</fullName>
    </submittedName>
</protein>
<reference evidence="1 3" key="1">
    <citation type="journal article" date="2019" name="Sci. Rep.">
        <title>Orb-weaving spider Araneus ventricosus genome elucidates the spidroin gene catalogue.</title>
        <authorList>
            <person name="Kono N."/>
            <person name="Nakamura H."/>
            <person name="Ohtoshi R."/>
            <person name="Moran D.A.P."/>
            <person name="Shinohara A."/>
            <person name="Yoshida Y."/>
            <person name="Fujiwara M."/>
            <person name="Mori M."/>
            <person name="Tomita M."/>
            <person name="Arakawa K."/>
        </authorList>
    </citation>
    <scope>NUCLEOTIDE SEQUENCE [LARGE SCALE GENOMIC DNA]</scope>
</reference>
<sequence length="139" mass="16301">MWEEGGLRKKVRGIRRLALAVTDHHKTRVCCVKPQKRSSPLQKHISDLMERSQKGLKCNSYYTDYFLGTFPVHPKDIRSSASRIWESNYHTFPTYATDISAVMNRSQNDLKRKRYATDYLQNISSRKTEVLHNVLHFSK</sequence>
<proteinExistence type="predicted"/>
<keyword evidence="3" id="KW-1185">Reference proteome</keyword>
<organism evidence="1 3">
    <name type="scientific">Araneus ventricosus</name>
    <name type="common">Orbweaver spider</name>
    <name type="synonym">Epeira ventricosa</name>
    <dbReference type="NCBI Taxonomy" id="182803"/>
    <lineage>
        <taxon>Eukaryota</taxon>
        <taxon>Metazoa</taxon>
        <taxon>Ecdysozoa</taxon>
        <taxon>Arthropoda</taxon>
        <taxon>Chelicerata</taxon>
        <taxon>Arachnida</taxon>
        <taxon>Araneae</taxon>
        <taxon>Araneomorphae</taxon>
        <taxon>Entelegynae</taxon>
        <taxon>Araneoidea</taxon>
        <taxon>Araneidae</taxon>
        <taxon>Araneus</taxon>
    </lineage>
</organism>
<accession>A0A4Y2PMS7</accession>
<evidence type="ECO:0000313" key="1">
    <source>
        <dbReference type="EMBL" id="GBN53265.1"/>
    </source>
</evidence>
<dbReference type="EMBL" id="BGPR01011848">
    <property type="protein sequence ID" value="GBN53265.1"/>
    <property type="molecule type" value="Genomic_DNA"/>
</dbReference>
<dbReference type="EMBL" id="BGPR01020061">
    <property type="protein sequence ID" value="GBN83708.1"/>
    <property type="molecule type" value="Genomic_DNA"/>
</dbReference>
<name>A0A4Y2PMS7_ARAVE</name>
<dbReference type="AlphaFoldDB" id="A0A4Y2PMS7"/>
<evidence type="ECO:0000313" key="2">
    <source>
        <dbReference type="EMBL" id="GBN83708.1"/>
    </source>
</evidence>
<dbReference type="Proteomes" id="UP000499080">
    <property type="component" value="Unassembled WGS sequence"/>
</dbReference>
<comment type="caution">
    <text evidence="1">The sequence shown here is derived from an EMBL/GenBank/DDBJ whole genome shotgun (WGS) entry which is preliminary data.</text>
</comment>